<proteinExistence type="predicted"/>
<dbReference type="EMBL" id="MU001865">
    <property type="protein sequence ID" value="KAF2795240.1"/>
    <property type="molecule type" value="Genomic_DNA"/>
</dbReference>
<gene>
    <name evidence="2" type="ORF">K505DRAFT_416596</name>
</gene>
<sequence length="227" mass="24880">MCKDWRTVPEGHEFLAAPLSLPRDIRQRSREEGEIDPDSAELAEGLLWSPSKEALDICKTGCNHLISSRVQQLHKLNWRTKRDGKAPIFAGTKGAVLFGTSSVLDFEKLNSILGRIALAENSFHDSGVGSSLQSLSCSRSTVDSSGDSSDLPVTPLSVDSIMASPPLRNTEARDFRDFTHPKQTSPPGSLAETDGEGFQASLLKRVNMDISTTNPLDKNTKRQKVRF</sequence>
<protein>
    <submittedName>
        <fullName evidence="2">Uncharacterized protein</fullName>
    </submittedName>
</protein>
<feature type="region of interest" description="Disordered" evidence="1">
    <location>
        <begin position="139"/>
        <end position="197"/>
    </location>
</feature>
<feature type="compositionally biased region" description="Low complexity" evidence="1">
    <location>
        <begin position="139"/>
        <end position="150"/>
    </location>
</feature>
<dbReference type="OrthoDB" id="1577640at2759"/>
<keyword evidence="3" id="KW-1185">Reference proteome</keyword>
<dbReference type="AlphaFoldDB" id="A0A6A6XF91"/>
<reference evidence="2" key="1">
    <citation type="journal article" date="2020" name="Stud. Mycol.">
        <title>101 Dothideomycetes genomes: a test case for predicting lifestyles and emergence of pathogens.</title>
        <authorList>
            <person name="Haridas S."/>
            <person name="Albert R."/>
            <person name="Binder M."/>
            <person name="Bloem J."/>
            <person name="Labutti K."/>
            <person name="Salamov A."/>
            <person name="Andreopoulos B."/>
            <person name="Baker S."/>
            <person name="Barry K."/>
            <person name="Bills G."/>
            <person name="Bluhm B."/>
            <person name="Cannon C."/>
            <person name="Castanera R."/>
            <person name="Culley D."/>
            <person name="Daum C."/>
            <person name="Ezra D."/>
            <person name="Gonzalez J."/>
            <person name="Henrissat B."/>
            <person name="Kuo A."/>
            <person name="Liang C."/>
            <person name="Lipzen A."/>
            <person name="Lutzoni F."/>
            <person name="Magnuson J."/>
            <person name="Mondo S."/>
            <person name="Nolan M."/>
            <person name="Ohm R."/>
            <person name="Pangilinan J."/>
            <person name="Park H.-J."/>
            <person name="Ramirez L."/>
            <person name="Alfaro M."/>
            <person name="Sun H."/>
            <person name="Tritt A."/>
            <person name="Yoshinaga Y."/>
            <person name="Zwiers L.-H."/>
            <person name="Turgeon B."/>
            <person name="Goodwin S."/>
            <person name="Spatafora J."/>
            <person name="Crous P."/>
            <person name="Grigoriev I."/>
        </authorList>
    </citation>
    <scope>NUCLEOTIDE SEQUENCE</scope>
    <source>
        <strain evidence="2">CBS 109.77</strain>
    </source>
</reference>
<evidence type="ECO:0000313" key="2">
    <source>
        <dbReference type="EMBL" id="KAF2795240.1"/>
    </source>
</evidence>
<feature type="compositionally biased region" description="Basic and acidic residues" evidence="1">
    <location>
        <begin position="170"/>
        <end position="180"/>
    </location>
</feature>
<accession>A0A6A6XF91</accession>
<dbReference type="Proteomes" id="UP000799757">
    <property type="component" value="Unassembled WGS sequence"/>
</dbReference>
<organism evidence="2 3">
    <name type="scientific">Melanomma pulvis-pyrius CBS 109.77</name>
    <dbReference type="NCBI Taxonomy" id="1314802"/>
    <lineage>
        <taxon>Eukaryota</taxon>
        <taxon>Fungi</taxon>
        <taxon>Dikarya</taxon>
        <taxon>Ascomycota</taxon>
        <taxon>Pezizomycotina</taxon>
        <taxon>Dothideomycetes</taxon>
        <taxon>Pleosporomycetidae</taxon>
        <taxon>Pleosporales</taxon>
        <taxon>Melanommataceae</taxon>
        <taxon>Melanomma</taxon>
    </lineage>
</organism>
<evidence type="ECO:0000313" key="3">
    <source>
        <dbReference type="Proteomes" id="UP000799757"/>
    </source>
</evidence>
<evidence type="ECO:0000256" key="1">
    <source>
        <dbReference type="SAM" id="MobiDB-lite"/>
    </source>
</evidence>
<name>A0A6A6XF91_9PLEO</name>